<organism evidence="4 5">
    <name type="scientific">Enterocloster lavalensis</name>
    <dbReference type="NCBI Taxonomy" id="460384"/>
    <lineage>
        <taxon>Bacteria</taxon>
        <taxon>Bacillati</taxon>
        <taxon>Bacillota</taxon>
        <taxon>Clostridia</taxon>
        <taxon>Lachnospirales</taxon>
        <taxon>Lachnospiraceae</taxon>
        <taxon>Enterocloster</taxon>
    </lineage>
</organism>
<dbReference type="STRING" id="460384.SAMN05216313_106156"/>
<dbReference type="PANTHER" id="PTHR30363:SF60">
    <property type="entry name" value="HTH-TYPE TRANSCRIPTIONAL REGULATOR IOLR"/>
    <property type="match status" value="1"/>
</dbReference>
<reference evidence="5" key="1">
    <citation type="submission" date="2016-10" db="EMBL/GenBank/DDBJ databases">
        <authorList>
            <person name="Varghese N."/>
            <person name="Submissions S."/>
        </authorList>
    </citation>
    <scope>NUCLEOTIDE SEQUENCE [LARGE SCALE GENOMIC DNA]</scope>
    <source>
        <strain evidence="5">NLAE-zl-G277</strain>
    </source>
</reference>
<keyword evidence="2" id="KW-0804">Transcription</keyword>
<dbReference type="Pfam" id="PF08220">
    <property type="entry name" value="HTH_DeoR"/>
    <property type="match status" value="1"/>
</dbReference>
<dbReference type="PANTHER" id="PTHR30363">
    <property type="entry name" value="HTH-TYPE TRANSCRIPTIONAL REGULATOR SRLR-RELATED"/>
    <property type="match status" value="1"/>
</dbReference>
<dbReference type="GO" id="GO:0003700">
    <property type="term" value="F:DNA-binding transcription factor activity"/>
    <property type="evidence" value="ECO:0007669"/>
    <property type="project" value="InterPro"/>
</dbReference>
<dbReference type="RefSeq" id="WP_024737000.1">
    <property type="nucleotide sequence ID" value="NZ_CABJCG010000004.1"/>
</dbReference>
<dbReference type="Pfam" id="PF00455">
    <property type="entry name" value="DeoRC"/>
    <property type="match status" value="1"/>
</dbReference>
<dbReference type="SMART" id="SM01134">
    <property type="entry name" value="DeoRC"/>
    <property type="match status" value="1"/>
</dbReference>
<dbReference type="PROSITE" id="PS51000">
    <property type="entry name" value="HTH_DEOR_2"/>
    <property type="match status" value="1"/>
</dbReference>
<dbReference type="SMART" id="SM00420">
    <property type="entry name" value="HTH_DEOR"/>
    <property type="match status" value="1"/>
</dbReference>
<accession>A0A1I0EI52</accession>
<evidence type="ECO:0000313" key="5">
    <source>
        <dbReference type="Proteomes" id="UP000198508"/>
    </source>
</evidence>
<feature type="domain" description="HTH deoR-type" evidence="3">
    <location>
        <begin position="2"/>
        <end position="58"/>
    </location>
</feature>
<proteinExistence type="predicted"/>
<evidence type="ECO:0000313" key="4">
    <source>
        <dbReference type="EMBL" id="SET44994.1"/>
    </source>
</evidence>
<keyword evidence="1" id="KW-0805">Transcription regulation</keyword>
<dbReference type="AlphaFoldDB" id="A0A1I0EI52"/>
<keyword evidence="5" id="KW-1185">Reference proteome</keyword>
<dbReference type="SUPFAM" id="SSF100950">
    <property type="entry name" value="NagB/RpiA/CoA transferase-like"/>
    <property type="match status" value="1"/>
</dbReference>
<dbReference type="GeneID" id="93276642"/>
<dbReference type="Proteomes" id="UP000198508">
    <property type="component" value="Unassembled WGS sequence"/>
</dbReference>
<evidence type="ECO:0000256" key="1">
    <source>
        <dbReference type="ARBA" id="ARBA00023015"/>
    </source>
</evidence>
<dbReference type="InterPro" id="IPR014036">
    <property type="entry name" value="DeoR-like_C"/>
</dbReference>
<sequence>MKRAKLLEMEEYIRFRQTISLKELQDHFDVSINTVRRYIATILESNPDIKKVYGGVTVETGAVPRGNAVFHPYSEAPEIQNVSEKQRLCRYAASRIRAHDIIYIDNGTTTSFIPFYIPDELPLTIITNSVNIINAVIKKPNITLATLPGILNRATMSFTGESCSQQMKTYNILKAFLSCVGFSLNAGATNFSVEEYKIKSIAAQKAEEIFLLADHSKIGHSTLMTYCPTSRINTLITDQPLNDEYEETFQKYGNQIVIV</sequence>
<protein>
    <submittedName>
        <fullName evidence="4">Transcriptional regulator, DeoR family</fullName>
    </submittedName>
</protein>
<gene>
    <name evidence="4" type="ORF">SAMN05216313_106156</name>
</gene>
<evidence type="ECO:0000259" key="3">
    <source>
        <dbReference type="PROSITE" id="PS51000"/>
    </source>
</evidence>
<name>A0A1I0EI52_9FIRM</name>
<dbReference type="InterPro" id="IPR050313">
    <property type="entry name" value="Carb_Metab_HTH_regulators"/>
</dbReference>
<dbReference type="EMBL" id="FOIM01000006">
    <property type="protein sequence ID" value="SET44994.1"/>
    <property type="molecule type" value="Genomic_DNA"/>
</dbReference>
<dbReference type="InterPro" id="IPR037171">
    <property type="entry name" value="NagB/RpiA_transferase-like"/>
</dbReference>
<evidence type="ECO:0000256" key="2">
    <source>
        <dbReference type="ARBA" id="ARBA00023163"/>
    </source>
</evidence>
<dbReference type="InterPro" id="IPR001034">
    <property type="entry name" value="DeoR_HTH"/>
</dbReference>